<dbReference type="STRING" id="59895.A0A103Y5E9"/>
<dbReference type="PANTHER" id="PTHR34936">
    <property type="entry name" value="EXPRESSED PROTEIN"/>
    <property type="match status" value="1"/>
</dbReference>
<evidence type="ECO:0000313" key="3">
    <source>
        <dbReference type="Proteomes" id="UP000243975"/>
    </source>
</evidence>
<keyword evidence="1" id="KW-0472">Membrane</keyword>
<feature type="transmembrane region" description="Helical" evidence="1">
    <location>
        <begin position="128"/>
        <end position="147"/>
    </location>
</feature>
<keyword evidence="1" id="KW-1133">Transmembrane helix</keyword>
<comment type="caution">
    <text evidence="2">The sequence shown here is derived from an EMBL/GenBank/DDBJ whole genome shotgun (WGS) entry which is preliminary data.</text>
</comment>
<keyword evidence="1" id="KW-0812">Transmembrane</keyword>
<dbReference type="EMBL" id="LEKV01002623">
    <property type="protein sequence ID" value="KVI02861.1"/>
    <property type="molecule type" value="Genomic_DNA"/>
</dbReference>
<dbReference type="Proteomes" id="UP000243975">
    <property type="component" value="Unassembled WGS sequence"/>
</dbReference>
<protein>
    <submittedName>
        <fullName evidence="2">Uncharacterized protein</fullName>
    </submittedName>
</protein>
<name>A0A103Y5E9_CYNCS</name>
<proteinExistence type="predicted"/>
<dbReference type="PANTHER" id="PTHR34936:SF2">
    <property type="entry name" value="EXPRESSED PROTEIN"/>
    <property type="match status" value="1"/>
</dbReference>
<dbReference type="AlphaFoldDB" id="A0A103Y5E9"/>
<dbReference type="OMA" id="WAMMELD"/>
<feature type="transmembrane region" description="Helical" evidence="1">
    <location>
        <begin position="102"/>
        <end position="122"/>
    </location>
</feature>
<reference evidence="2 3" key="1">
    <citation type="journal article" date="2016" name="Sci. Rep.">
        <title>The genome sequence of the outbreeding globe artichoke constructed de novo incorporating a phase-aware low-pass sequencing strategy of F1 progeny.</title>
        <authorList>
            <person name="Scaglione D."/>
            <person name="Reyes-Chin-Wo S."/>
            <person name="Acquadro A."/>
            <person name="Froenicke L."/>
            <person name="Portis E."/>
            <person name="Beitel C."/>
            <person name="Tirone M."/>
            <person name="Mauro R."/>
            <person name="Lo Monaco A."/>
            <person name="Mauromicale G."/>
            <person name="Faccioli P."/>
            <person name="Cattivelli L."/>
            <person name="Rieseberg L."/>
            <person name="Michelmore R."/>
            <person name="Lanteri S."/>
        </authorList>
    </citation>
    <scope>NUCLEOTIDE SEQUENCE [LARGE SCALE GENOMIC DNA]</scope>
    <source>
        <strain evidence="2">2C</strain>
    </source>
</reference>
<accession>A0A103Y5E9</accession>
<sequence>MITRSKLVEQLRDSQIRSQHKWSPLVIFSPKPNLSTWAMMELDATVSSLSRSDAWSIKWNLEFSLVELLFIGFQITFTKVTVSKTSEGEGDANSAENRRVDVAVAILWATLFIVLVTSSYMTLYFRHFWLSFAIICLGILIPIRLRISRQTIARKKDRRLLLPLSM</sequence>
<dbReference type="Gramene" id="KVI02861">
    <property type="protein sequence ID" value="KVI02861"/>
    <property type="gene ID" value="Ccrd_018874"/>
</dbReference>
<organism evidence="2 3">
    <name type="scientific">Cynara cardunculus var. scolymus</name>
    <name type="common">Globe artichoke</name>
    <name type="synonym">Cynara scolymus</name>
    <dbReference type="NCBI Taxonomy" id="59895"/>
    <lineage>
        <taxon>Eukaryota</taxon>
        <taxon>Viridiplantae</taxon>
        <taxon>Streptophyta</taxon>
        <taxon>Embryophyta</taxon>
        <taxon>Tracheophyta</taxon>
        <taxon>Spermatophyta</taxon>
        <taxon>Magnoliopsida</taxon>
        <taxon>eudicotyledons</taxon>
        <taxon>Gunneridae</taxon>
        <taxon>Pentapetalae</taxon>
        <taxon>asterids</taxon>
        <taxon>campanulids</taxon>
        <taxon>Asterales</taxon>
        <taxon>Asteraceae</taxon>
        <taxon>Carduoideae</taxon>
        <taxon>Cardueae</taxon>
        <taxon>Carduinae</taxon>
        <taxon>Cynara</taxon>
    </lineage>
</organism>
<evidence type="ECO:0000313" key="2">
    <source>
        <dbReference type="EMBL" id="KVI02861.1"/>
    </source>
</evidence>
<keyword evidence="3" id="KW-1185">Reference proteome</keyword>
<gene>
    <name evidence="2" type="ORF">Ccrd_018874</name>
</gene>
<evidence type="ECO:0000256" key="1">
    <source>
        <dbReference type="SAM" id="Phobius"/>
    </source>
</evidence>